<dbReference type="InterPro" id="IPR001173">
    <property type="entry name" value="Glyco_trans_2-like"/>
</dbReference>
<comment type="caution">
    <text evidence="4">The sequence shown here is derived from an EMBL/GenBank/DDBJ whole genome shotgun (WGS) entry which is preliminary data.</text>
</comment>
<dbReference type="EMBL" id="BART01024448">
    <property type="protein sequence ID" value="GAH04139.1"/>
    <property type="molecule type" value="Genomic_DNA"/>
</dbReference>
<dbReference type="AlphaFoldDB" id="X1DGH4"/>
<keyword evidence="1" id="KW-0328">Glycosyltransferase</keyword>
<dbReference type="GO" id="GO:0016757">
    <property type="term" value="F:glycosyltransferase activity"/>
    <property type="evidence" value="ECO:0007669"/>
    <property type="project" value="UniProtKB-KW"/>
</dbReference>
<dbReference type="CDD" id="cd00761">
    <property type="entry name" value="Glyco_tranf_GTA_type"/>
    <property type="match status" value="1"/>
</dbReference>
<evidence type="ECO:0000256" key="1">
    <source>
        <dbReference type="ARBA" id="ARBA00022676"/>
    </source>
</evidence>
<dbReference type="Pfam" id="PF00535">
    <property type="entry name" value="Glycos_transf_2"/>
    <property type="match status" value="1"/>
</dbReference>
<sequence>MRSTVVIPALNEEEFIGDCLKSIRAQTVPPDEIIVMDNGSTDKTVEIAQKYADRVIVMPDVGIV</sequence>
<gene>
    <name evidence="4" type="ORF">S01H4_44153</name>
</gene>
<organism evidence="4">
    <name type="scientific">marine sediment metagenome</name>
    <dbReference type="NCBI Taxonomy" id="412755"/>
    <lineage>
        <taxon>unclassified sequences</taxon>
        <taxon>metagenomes</taxon>
        <taxon>ecological metagenomes</taxon>
    </lineage>
</organism>
<dbReference type="PANTHER" id="PTHR43630">
    <property type="entry name" value="POLY-BETA-1,6-N-ACETYL-D-GLUCOSAMINE SYNTHASE"/>
    <property type="match status" value="1"/>
</dbReference>
<dbReference type="SUPFAM" id="SSF53448">
    <property type="entry name" value="Nucleotide-diphospho-sugar transferases"/>
    <property type="match status" value="1"/>
</dbReference>
<keyword evidence="2" id="KW-0808">Transferase</keyword>
<feature type="non-terminal residue" evidence="4">
    <location>
        <position position="64"/>
    </location>
</feature>
<dbReference type="PANTHER" id="PTHR43630:SF1">
    <property type="entry name" value="POLY-BETA-1,6-N-ACETYL-D-GLUCOSAMINE SYNTHASE"/>
    <property type="match status" value="1"/>
</dbReference>
<accession>X1DGH4</accession>
<dbReference type="Gene3D" id="3.90.550.10">
    <property type="entry name" value="Spore Coat Polysaccharide Biosynthesis Protein SpsA, Chain A"/>
    <property type="match status" value="1"/>
</dbReference>
<evidence type="ECO:0000256" key="2">
    <source>
        <dbReference type="ARBA" id="ARBA00022679"/>
    </source>
</evidence>
<feature type="domain" description="Glycosyltransferase 2-like" evidence="3">
    <location>
        <begin position="4"/>
        <end position="58"/>
    </location>
</feature>
<dbReference type="InterPro" id="IPR029044">
    <property type="entry name" value="Nucleotide-diphossugar_trans"/>
</dbReference>
<name>X1DGH4_9ZZZZ</name>
<proteinExistence type="predicted"/>
<evidence type="ECO:0000313" key="4">
    <source>
        <dbReference type="EMBL" id="GAH04139.1"/>
    </source>
</evidence>
<protein>
    <recommendedName>
        <fullName evidence="3">Glycosyltransferase 2-like domain-containing protein</fullName>
    </recommendedName>
</protein>
<evidence type="ECO:0000259" key="3">
    <source>
        <dbReference type="Pfam" id="PF00535"/>
    </source>
</evidence>
<reference evidence="4" key="1">
    <citation type="journal article" date="2014" name="Front. Microbiol.">
        <title>High frequency of phylogenetically diverse reductive dehalogenase-homologous genes in deep subseafloor sedimentary metagenomes.</title>
        <authorList>
            <person name="Kawai M."/>
            <person name="Futagami T."/>
            <person name="Toyoda A."/>
            <person name="Takaki Y."/>
            <person name="Nishi S."/>
            <person name="Hori S."/>
            <person name="Arai W."/>
            <person name="Tsubouchi T."/>
            <person name="Morono Y."/>
            <person name="Uchiyama I."/>
            <person name="Ito T."/>
            <person name="Fujiyama A."/>
            <person name="Inagaki F."/>
            <person name="Takami H."/>
        </authorList>
    </citation>
    <scope>NUCLEOTIDE SEQUENCE</scope>
    <source>
        <strain evidence="4">Expedition CK06-06</strain>
    </source>
</reference>